<dbReference type="EMBL" id="JBHUCP010000014">
    <property type="protein sequence ID" value="MFD1531620.1"/>
    <property type="molecule type" value="Genomic_DNA"/>
</dbReference>
<evidence type="ECO:0000313" key="1">
    <source>
        <dbReference type="EMBL" id="MFD1531620.1"/>
    </source>
</evidence>
<accession>A0ABW4FMR9</accession>
<sequence length="64" mass="7369">MAAIRARLGQAPARVASAESLRGVRFVRDRYGWREVVRVNTRTVTVHTGYWDARVAVSKILEWR</sequence>
<reference evidence="2" key="1">
    <citation type="journal article" date="2019" name="Int. J. Syst. Evol. Microbiol.">
        <title>The Global Catalogue of Microorganisms (GCM) 10K type strain sequencing project: providing services to taxonomists for standard genome sequencing and annotation.</title>
        <authorList>
            <consortium name="The Broad Institute Genomics Platform"/>
            <consortium name="The Broad Institute Genome Sequencing Center for Infectious Disease"/>
            <person name="Wu L."/>
            <person name="Ma J."/>
        </authorList>
    </citation>
    <scope>NUCLEOTIDE SEQUENCE [LARGE SCALE GENOMIC DNA]</scope>
    <source>
        <strain evidence="2">JCM 12165</strain>
    </source>
</reference>
<protein>
    <recommendedName>
        <fullName evidence="3">Transposase</fullName>
    </recommendedName>
</protein>
<proteinExistence type="predicted"/>
<comment type="caution">
    <text evidence="1">The sequence shown here is derived from an EMBL/GenBank/DDBJ whole genome shotgun (WGS) entry which is preliminary data.</text>
</comment>
<dbReference type="RefSeq" id="WP_343979604.1">
    <property type="nucleotide sequence ID" value="NZ_BAAAJG010000011.1"/>
</dbReference>
<evidence type="ECO:0008006" key="3">
    <source>
        <dbReference type="Google" id="ProtNLM"/>
    </source>
</evidence>
<gene>
    <name evidence="1" type="ORF">ACFSCY_19475</name>
</gene>
<name>A0ABW4FMR9_9PSEU</name>
<organism evidence="1 2">
    <name type="scientific">Pseudonocardia aurantiaca</name>
    <dbReference type="NCBI Taxonomy" id="75290"/>
    <lineage>
        <taxon>Bacteria</taxon>
        <taxon>Bacillati</taxon>
        <taxon>Actinomycetota</taxon>
        <taxon>Actinomycetes</taxon>
        <taxon>Pseudonocardiales</taxon>
        <taxon>Pseudonocardiaceae</taxon>
        <taxon>Pseudonocardia</taxon>
    </lineage>
</organism>
<keyword evidence="2" id="KW-1185">Reference proteome</keyword>
<evidence type="ECO:0000313" key="2">
    <source>
        <dbReference type="Proteomes" id="UP001597145"/>
    </source>
</evidence>
<dbReference type="Proteomes" id="UP001597145">
    <property type="component" value="Unassembled WGS sequence"/>
</dbReference>